<feature type="domain" description="ABC transporter" evidence="4">
    <location>
        <begin position="8"/>
        <end position="245"/>
    </location>
</feature>
<evidence type="ECO:0000313" key="5">
    <source>
        <dbReference type="EMBL" id="RDB36014.1"/>
    </source>
</evidence>
<evidence type="ECO:0000313" key="6">
    <source>
        <dbReference type="Proteomes" id="UP000253934"/>
    </source>
</evidence>
<dbReference type="SMART" id="SM00382">
    <property type="entry name" value="AAA"/>
    <property type="match status" value="1"/>
</dbReference>
<dbReference type="AlphaFoldDB" id="A0A369KWD2"/>
<dbReference type="EMBL" id="QOVW01000069">
    <property type="protein sequence ID" value="RDB36014.1"/>
    <property type="molecule type" value="Genomic_DNA"/>
</dbReference>
<dbReference type="PANTHER" id="PTHR43023">
    <property type="entry name" value="PROTEIN TRIGALACTOSYLDIACYLGLYCEROL 3, CHLOROPLASTIC"/>
    <property type="match status" value="1"/>
</dbReference>
<dbReference type="InterPro" id="IPR003593">
    <property type="entry name" value="AAA+_ATPase"/>
</dbReference>
<keyword evidence="6" id="KW-1185">Reference proteome</keyword>
<sequence length="257" mass="28972">MQLNNIFVSFKDVKKSFGQNHVLNGLNLEIPKNKISFIIGRSGEGKSVILKHIVGILNPDFGEIWIDGKVMSPDEQDNWNIVRKKIGFLFQDGALFDSLNVFENIAFPLKNHLKISFAKMRQEVEELLEIVGLPDIQYKYPSELSIGERKRVGLARALALKPKLLLYDEPTTSMDPFVSDLIDKLIFNTQKKLDDITTVVVSHDISSVFGLAEHIFLLHKGQIYFEGSAKDFETTEDALVKQFLSGGRKGPLEVPLV</sequence>
<evidence type="ECO:0000256" key="1">
    <source>
        <dbReference type="ARBA" id="ARBA00022448"/>
    </source>
</evidence>
<dbReference type="InterPro" id="IPR003439">
    <property type="entry name" value="ABC_transporter-like_ATP-bd"/>
</dbReference>
<proteinExistence type="predicted"/>
<organism evidence="5 6">
    <name type="scientific">Spirobacillus cienkowskii</name>
    <dbReference type="NCBI Taxonomy" id="495820"/>
    <lineage>
        <taxon>Bacteria</taxon>
        <taxon>Pseudomonadati</taxon>
        <taxon>Bdellovibrionota</taxon>
        <taxon>Oligoflexia</taxon>
        <taxon>Silvanigrellales</taxon>
        <taxon>Spirobacillus</taxon>
    </lineage>
</organism>
<dbReference type="Gene3D" id="3.40.50.300">
    <property type="entry name" value="P-loop containing nucleotide triphosphate hydrolases"/>
    <property type="match status" value="1"/>
</dbReference>
<dbReference type="PANTHER" id="PTHR43023:SF6">
    <property type="entry name" value="INTERMEMBRANE PHOSPHOLIPID TRANSPORT SYSTEM ATP-BINDING PROTEIN MLAF"/>
    <property type="match status" value="1"/>
</dbReference>
<dbReference type="GO" id="GO:0005524">
    <property type="term" value="F:ATP binding"/>
    <property type="evidence" value="ECO:0007669"/>
    <property type="project" value="UniProtKB-KW"/>
</dbReference>
<dbReference type="PROSITE" id="PS50893">
    <property type="entry name" value="ABC_TRANSPORTER_2"/>
    <property type="match status" value="1"/>
</dbReference>
<keyword evidence="2" id="KW-0547">Nucleotide-binding</keyword>
<dbReference type="RefSeq" id="WP_338635338.1">
    <property type="nucleotide sequence ID" value="NZ_CP146516.1"/>
</dbReference>
<dbReference type="GO" id="GO:0016887">
    <property type="term" value="F:ATP hydrolysis activity"/>
    <property type="evidence" value="ECO:0007669"/>
    <property type="project" value="InterPro"/>
</dbReference>
<accession>A0A369KWD2</accession>
<protein>
    <submittedName>
        <fullName evidence="5">ATP-binding cassette domain-containing protein</fullName>
    </submittedName>
</protein>
<comment type="caution">
    <text evidence="5">The sequence shown here is derived from an EMBL/GenBank/DDBJ whole genome shotgun (WGS) entry which is preliminary data.</text>
</comment>
<keyword evidence="3 5" id="KW-0067">ATP-binding</keyword>
<evidence type="ECO:0000256" key="3">
    <source>
        <dbReference type="ARBA" id="ARBA00022840"/>
    </source>
</evidence>
<evidence type="ECO:0000259" key="4">
    <source>
        <dbReference type="PROSITE" id="PS50893"/>
    </source>
</evidence>
<dbReference type="InterPro" id="IPR027417">
    <property type="entry name" value="P-loop_NTPase"/>
</dbReference>
<keyword evidence="1" id="KW-0813">Transport</keyword>
<reference evidence="5" key="1">
    <citation type="submission" date="2018-04" db="EMBL/GenBank/DDBJ databases">
        <title>Draft genome sequence of the Candidatus Spirobacillus cienkowskii, a pathogen of freshwater Daphnia species, reconstructed from hemolymph metagenomic reads.</title>
        <authorList>
            <person name="Bresciani L."/>
            <person name="Lemos L.N."/>
            <person name="Wale N."/>
            <person name="Lin J.Y."/>
            <person name="Fernandes G.R."/>
            <person name="Duffy M.A."/>
            <person name="Rodrigues J.M."/>
        </authorList>
    </citation>
    <scope>NUCLEOTIDE SEQUENCE [LARGE SCALE GENOMIC DNA]</scope>
    <source>
        <strain evidence="5">Binning01</strain>
    </source>
</reference>
<dbReference type="SUPFAM" id="SSF52540">
    <property type="entry name" value="P-loop containing nucleoside triphosphate hydrolases"/>
    <property type="match status" value="1"/>
</dbReference>
<dbReference type="Proteomes" id="UP000253934">
    <property type="component" value="Unassembled WGS sequence"/>
</dbReference>
<evidence type="ECO:0000256" key="2">
    <source>
        <dbReference type="ARBA" id="ARBA00022741"/>
    </source>
</evidence>
<gene>
    <name evidence="5" type="ORF">DCC88_07345</name>
</gene>
<name>A0A369KWD2_9BACT</name>
<dbReference type="Pfam" id="PF00005">
    <property type="entry name" value="ABC_tran"/>
    <property type="match status" value="1"/>
</dbReference>